<evidence type="ECO:0000256" key="6">
    <source>
        <dbReference type="ARBA" id="ARBA00023242"/>
    </source>
</evidence>
<dbReference type="GO" id="GO:0008270">
    <property type="term" value="F:zinc ion binding"/>
    <property type="evidence" value="ECO:0007669"/>
    <property type="project" value="InterPro"/>
</dbReference>
<dbReference type="GO" id="GO:0005634">
    <property type="term" value="C:nucleus"/>
    <property type="evidence" value="ECO:0007669"/>
    <property type="project" value="TreeGrafter"/>
</dbReference>
<dbReference type="OrthoDB" id="4236860at2759"/>
<dbReference type="Proteomes" id="UP000799640">
    <property type="component" value="Unassembled WGS sequence"/>
</dbReference>
<dbReference type="PROSITE" id="PS50048">
    <property type="entry name" value="ZN2_CY6_FUNGAL_2"/>
    <property type="match status" value="1"/>
</dbReference>
<dbReference type="Pfam" id="PF04082">
    <property type="entry name" value="Fungal_trans"/>
    <property type="match status" value="1"/>
</dbReference>
<protein>
    <recommendedName>
        <fullName evidence="8">Zn(2)-C6 fungal-type domain-containing protein</fullName>
    </recommendedName>
</protein>
<evidence type="ECO:0000313" key="9">
    <source>
        <dbReference type="EMBL" id="KAF2405506.1"/>
    </source>
</evidence>
<reference evidence="9" key="1">
    <citation type="journal article" date="2020" name="Stud. Mycol.">
        <title>101 Dothideomycetes genomes: a test case for predicting lifestyles and emergence of pathogens.</title>
        <authorList>
            <person name="Haridas S."/>
            <person name="Albert R."/>
            <person name="Binder M."/>
            <person name="Bloem J."/>
            <person name="Labutti K."/>
            <person name="Salamov A."/>
            <person name="Andreopoulos B."/>
            <person name="Baker S."/>
            <person name="Barry K."/>
            <person name="Bills G."/>
            <person name="Bluhm B."/>
            <person name="Cannon C."/>
            <person name="Castanera R."/>
            <person name="Culley D."/>
            <person name="Daum C."/>
            <person name="Ezra D."/>
            <person name="Gonzalez J."/>
            <person name="Henrissat B."/>
            <person name="Kuo A."/>
            <person name="Liang C."/>
            <person name="Lipzen A."/>
            <person name="Lutzoni F."/>
            <person name="Magnuson J."/>
            <person name="Mondo S."/>
            <person name="Nolan M."/>
            <person name="Ohm R."/>
            <person name="Pangilinan J."/>
            <person name="Park H.-J."/>
            <person name="Ramirez L."/>
            <person name="Alfaro M."/>
            <person name="Sun H."/>
            <person name="Tritt A."/>
            <person name="Yoshinaga Y."/>
            <person name="Zwiers L.-H."/>
            <person name="Turgeon B."/>
            <person name="Goodwin S."/>
            <person name="Spatafora J."/>
            <person name="Crous P."/>
            <person name="Grigoriev I."/>
        </authorList>
    </citation>
    <scope>NUCLEOTIDE SEQUENCE</scope>
    <source>
        <strain evidence="9">CBS 262.69</strain>
    </source>
</reference>
<dbReference type="InterPro" id="IPR051430">
    <property type="entry name" value="Fungal_TF_Env_Response"/>
</dbReference>
<evidence type="ECO:0000256" key="1">
    <source>
        <dbReference type="ARBA" id="ARBA00022723"/>
    </source>
</evidence>
<evidence type="ECO:0000259" key="8">
    <source>
        <dbReference type="PROSITE" id="PS50048"/>
    </source>
</evidence>
<dbReference type="EMBL" id="ML996687">
    <property type="protein sequence ID" value="KAF2405506.1"/>
    <property type="molecule type" value="Genomic_DNA"/>
</dbReference>
<proteinExistence type="predicted"/>
<feature type="region of interest" description="Disordered" evidence="7">
    <location>
        <begin position="84"/>
        <end position="105"/>
    </location>
</feature>
<dbReference type="CDD" id="cd00067">
    <property type="entry name" value="GAL4"/>
    <property type="match status" value="1"/>
</dbReference>
<evidence type="ECO:0000256" key="4">
    <source>
        <dbReference type="ARBA" id="ARBA00023125"/>
    </source>
</evidence>
<name>A0A6G1IBL4_9PEZI</name>
<dbReference type="CDD" id="cd12148">
    <property type="entry name" value="fungal_TF_MHR"/>
    <property type="match status" value="1"/>
</dbReference>
<keyword evidence="6" id="KW-0539">Nucleus</keyword>
<dbReference type="GO" id="GO:0001228">
    <property type="term" value="F:DNA-binding transcription activator activity, RNA polymerase II-specific"/>
    <property type="evidence" value="ECO:0007669"/>
    <property type="project" value="TreeGrafter"/>
</dbReference>
<dbReference type="PANTHER" id="PTHR31944">
    <property type="entry name" value="HEME-RESPONSIVE ZINC FINGER TRANSCRIPTION FACTOR HAP1"/>
    <property type="match status" value="1"/>
</dbReference>
<evidence type="ECO:0000256" key="3">
    <source>
        <dbReference type="ARBA" id="ARBA00023015"/>
    </source>
</evidence>
<keyword evidence="3" id="KW-0805">Transcription regulation</keyword>
<dbReference type="InterPro" id="IPR001138">
    <property type="entry name" value="Zn2Cys6_DnaBD"/>
</dbReference>
<evidence type="ECO:0000256" key="5">
    <source>
        <dbReference type="ARBA" id="ARBA00023163"/>
    </source>
</evidence>
<keyword evidence="10" id="KW-1185">Reference proteome</keyword>
<organism evidence="9 10">
    <name type="scientific">Trichodelitschia bisporula</name>
    <dbReference type="NCBI Taxonomy" id="703511"/>
    <lineage>
        <taxon>Eukaryota</taxon>
        <taxon>Fungi</taxon>
        <taxon>Dikarya</taxon>
        <taxon>Ascomycota</taxon>
        <taxon>Pezizomycotina</taxon>
        <taxon>Dothideomycetes</taxon>
        <taxon>Dothideomycetes incertae sedis</taxon>
        <taxon>Phaeotrichales</taxon>
        <taxon>Phaeotrichaceae</taxon>
        <taxon>Trichodelitschia</taxon>
    </lineage>
</organism>
<feature type="region of interest" description="Disordered" evidence="7">
    <location>
        <begin position="759"/>
        <end position="787"/>
    </location>
</feature>
<dbReference type="Pfam" id="PF00172">
    <property type="entry name" value="Zn_clus"/>
    <property type="match status" value="1"/>
</dbReference>
<evidence type="ECO:0000256" key="2">
    <source>
        <dbReference type="ARBA" id="ARBA00022833"/>
    </source>
</evidence>
<keyword evidence="2" id="KW-0862">Zinc</keyword>
<evidence type="ECO:0000256" key="7">
    <source>
        <dbReference type="SAM" id="MobiDB-lite"/>
    </source>
</evidence>
<accession>A0A6G1IBL4</accession>
<dbReference type="InterPro" id="IPR036864">
    <property type="entry name" value="Zn2-C6_fun-type_DNA-bd_sf"/>
</dbReference>
<feature type="domain" description="Zn(2)-C6 fungal-type" evidence="8">
    <location>
        <begin position="49"/>
        <end position="81"/>
    </location>
</feature>
<dbReference type="GO" id="GO:0006351">
    <property type="term" value="P:DNA-templated transcription"/>
    <property type="evidence" value="ECO:0007669"/>
    <property type="project" value="InterPro"/>
</dbReference>
<dbReference type="GO" id="GO:0000978">
    <property type="term" value="F:RNA polymerase II cis-regulatory region sequence-specific DNA binding"/>
    <property type="evidence" value="ECO:0007669"/>
    <property type="project" value="TreeGrafter"/>
</dbReference>
<evidence type="ECO:0000313" key="10">
    <source>
        <dbReference type="Proteomes" id="UP000799640"/>
    </source>
</evidence>
<dbReference type="SMART" id="SM00066">
    <property type="entry name" value="GAL4"/>
    <property type="match status" value="1"/>
</dbReference>
<gene>
    <name evidence="9" type="ORF">EJ06DRAFT_526025</name>
</gene>
<keyword evidence="1" id="KW-0479">Metal-binding</keyword>
<dbReference type="PANTHER" id="PTHR31944:SF130">
    <property type="entry name" value="ZN(II)2CYS6 TRANSCRIPTION FACTO (EUROFUNG)"/>
    <property type="match status" value="1"/>
</dbReference>
<dbReference type="PROSITE" id="PS00463">
    <property type="entry name" value="ZN2_CY6_FUNGAL_1"/>
    <property type="match status" value="1"/>
</dbReference>
<keyword evidence="5" id="KW-0804">Transcription</keyword>
<dbReference type="AlphaFoldDB" id="A0A6G1IBL4"/>
<keyword evidence="4" id="KW-0238">DNA-binding</keyword>
<feature type="region of interest" description="Disordered" evidence="7">
    <location>
        <begin position="1"/>
        <end position="47"/>
    </location>
</feature>
<feature type="compositionally biased region" description="Low complexity" evidence="7">
    <location>
        <begin position="775"/>
        <end position="786"/>
    </location>
</feature>
<dbReference type="SUPFAM" id="SSF57701">
    <property type="entry name" value="Zn2/Cys6 DNA-binding domain"/>
    <property type="match status" value="1"/>
</dbReference>
<dbReference type="InterPro" id="IPR007219">
    <property type="entry name" value="XnlR_reg_dom"/>
</dbReference>
<sequence length="832" mass="92448">MSHQTHHSDPSSSPEHPRPGLGTGPGIGPVPYGVASDPAPPKRKRKKYSCIDCRRRKLKCDRVFPVCGRCMRAGPTGACRYDERAGPGSEVGDGQLEGGRKADSVVPGAAGMSRAQDVGWGAAASAAVSPAVGLEERLTGLARRVARIESPAGVGQEGSMAEVLLARGAVPGKSPGSGESPALQTLKEEETMLFRGKSFKTQFFGASSSMTIASSASNILQHASLSHLPFYFQNPDFQVFMQDPSTFSPTLQQVRNEAYDLRVKYRKVKKEIAANQPKRNLRELIPPREEVDPSVTLYWETIGTTYRILHAPQFWASYHTFWDHPSEATESFMAVLLLILSTTRCLLPNRTLSFYGLSSAAREFASLRITACEDWWMGQSKKHLTLEMFQVRILLYISKLANSIKAKRLWEEATSMLNFSLARGLHRDPTLIGRDPIGQARSRTGSRPRITPFENEMRRRLWATIVELELQASFDRGLPSFSVVHTADCGSPLNISDDEFGEETLEMPPPRPLEEFTQTSFLHLASRSFTLRLVMNRMTNDRLSTITYEELLAYDQELNNALEALPAWTRVARNMTEEGPLSPATVPALLLDIQLSQHLLMIHLPFARNTERHSRYLYSRVVCVNSATRILDFHARLAKQQSYALNTLREDVFRSAVTIAHSVVMWKATEQPAELVLQALIPAFSARIESAVTILQDKILRIGELYGQMWLLMAGYSMFRAAISPAPRDLNPHLMLAIERLLHLFYRVLGSQETWPQAPDAGAPTLSAGNSVNETTPNAGTPAGATVPFTAAPTPFMQLPELTLDDMQFGVVDNQGWNFEDVWPWNATGLAW</sequence>
<dbReference type="Gene3D" id="4.10.240.10">
    <property type="entry name" value="Zn(2)-C6 fungal-type DNA-binding domain"/>
    <property type="match status" value="1"/>
</dbReference>